<comment type="caution">
    <text evidence="3">The sequence shown here is derived from an EMBL/GenBank/DDBJ whole genome shotgun (WGS) entry which is preliminary data.</text>
</comment>
<dbReference type="RefSeq" id="WP_380745866.1">
    <property type="nucleotide sequence ID" value="NZ_JBHTLI010000002.1"/>
</dbReference>
<dbReference type="CDD" id="cd03360">
    <property type="entry name" value="LbH_AT_putative"/>
    <property type="match status" value="1"/>
</dbReference>
<evidence type="ECO:0000259" key="2">
    <source>
        <dbReference type="Pfam" id="PF17836"/>
    </source>
</evidence>
<dbReference type="Pfam" id="PF14602">
    <property type="entry name" value="Hexapep_2"/>
    <property type="match status" value="1"/>
</dbReference>
<gene>
    <name evidence="3" type="ORF">ACFQ3Q_11250</name>
</gene>
<dbReference type="InterPro" id="IPR050179">
    <property type="entry name" value="Trans_hexapeptide_repeat"/>
</dbReference>
<reference evidence="4" key="1">
    <citation type="journal article" date="2019" name="Int. J. Syst. Evol. Microbiol.">
        <title>The Global Catalogue of Microorganisms (GCM) 10K type strain sequencing project: providing services to taxonomists for standard genome sequencing and annotation.</title>
        <authorList>
            <consortium name="The Broad Institute Genomics Platform"/>
            <consortium name="The Broad Institute Genome Sequencing Center for Infectious Disease"/>
            <person name="Wu L."/>
            <person name="Ma J."/>
        </authorList>
    </citation>
    <scope>NUCLEOTIDE SEQUENCE [LARGE SCALE GENOMIC DNA]</scope>
    <source>
        <strain evidence="4">CCUG 64793</strain>
    </source>
</reference>
<dbReference type="Gene3D" id="3.40.50.20">
    <property type="match status" value="1"/>
</dbReference>
<dbReference type="PANTHER" id="PTHR43300:SF4">
    <property type="entry name" value="ACYL-[ACYL-CARRIER-PROTEIN]--UDP-N-ACETYLGLUCOSAMINE O-ACYLTRANSFERASE"/>
    <property type="match status" value="1"/>
</dbReference>
<dbReference type="Gene3D" id="2.160.10.10">
    <property type="entry name" value="Hexapeptide repeat proteins"/>
    <property type="match status" value="1"/>
</dbReference>
<dbReference type="SUPFAM" id="SSF51161">
    <property type="entry name" value="Trimeric LpxA-like enzymes"/>
    <property type="match status" value="1"/>
</dbReference>
<dbReference type="Pfam" id="PF00132">
    <property type="entry name" value="Hexapep"/>
    <property type="match status" value="1"/>
</dbReference>
<sequence length="219" mass="24544">MKKKLIIYGVGKLAQYVRYVFENDTDYDVIAYCIEEKLLESNTFDNKPLINFEQLGELYETKSVNVFIAVGNNKIRKRLFKETKEKGYSLASYISSKAQFWPDLITGENVFIGEGSVIQPFVEIGDNSYLICANIGHHSKIGNHALLSVTTLGGNTLIGDHCFLGMNSTVRHNIQVGEYSIIGMNVNIEKDANPYSVYSNGGTTLRKIDSSKLLDRILL</sequence>
<proteinExistence type="inferred from homology"/>
<dbReference type="Proteomes" id="UP001597131">
    <property type="component" value="Unassembled WGS sequence"/>
</dbReference>
<evidence type="ECO:0000313" key="3">
    <source>
        <dbReference type="EMBL" id="MFD1096328.1"/>
    </source>
</evidence>
<evidence type="ECO:0000313" key="4">
    <source>
        <dbReference type="Proteomes" id="UP001597131"/>
    </source>
</evidence>
<comment type="similarity">
    <text evidence="1">Belongs to the transferase hexapeptide repeat family.</text>
</comment>
<keyword evidence="4" id="KW-1185">Reference proteome</keyword>
<dbReference type="InterPro" id="IPR041561">
    <property type="entry name" value="PglD_N"/>
</dbReference>
<organism evidence="3 4">
    <name type="scientific">Salegentibacter chungangensis</name>
    <dbReference type="NCBI Taxonomy" id="1335724"/>
    <lineage>
        <taxon>Bacteria</taxon>
        <taxon>Pseudomonadati</taxon>
        <taxon>Bacteroidota</taxon>
        <taxon>Flavobacteriia</taxon>
        <taxon>Flavobacteriales</taxon>
        <taxon>Flavobacteriaceae</taxon>
        <taxon>Salegentibacter</taxon>
    </lineage>
</organism>
<dbReference type="PANTHER" id="PTHR43300">
    <property type="entry name" value="ACETYLTRANSFERASE"/>
    <property type="match status" value="1"/>
</dbReference>
<dbReference type="Pfam" id="PF17836">
    <property type="entry name" value="PglD_N"/>
    <property type="match status" value="1"/>
</dbReference>
<dbReference type="InterPro" id="IPR020019">
    <property type="entry name" value="AcTrfase_PglD-like"/>
</dbReference>
<protein>
    <submittedName>
        <fullName evidence="3">Acetyltransferase</fullName>
    </submittedName>
</protein>
<feature type="domain" description="PglD N-terminal" evidence="2">
    <location>
        <begin position="4"/>
        <end position="82"/>
    </location>
</feature>
<accession>A0ABW3NRK0</accession>
<evidence type="ECO:0000256" key="1">
    <source>
        <dbReference type="ARBA" id="ARBA00007274"/>
    </source>
</evidence>
<name>A0ABW3NRK0_9FLAO</name>
<dbReference type="InterPro" id="IPR001451">
    <property type="entry name" value="Hexapep"/>
</dbReference>
<dbReference type="InterPro" id="IPR011004">
    <property type="entry name" value="Trimer_LpxA-like_sf"/>
</dbReference>
<dbReference type="EMBL" id="JBHTLI010000002">
    <property type="protein sequence ID" value="MFD1096328.1"/>
    <property type="molecule type" value="Genomic_DNA"/>
</dbReference>